<dbReference type="Pfam" id="PF11887">
    <property type="entry name" value="Mce4_CUP1"/>
    <property type="match status" value="1"/>
</dbReference>
<proteinExistence type="predicted"/>
<dbReference type="OrthoDB" id="338143at2"/>
<dbReference type="EMBL" id="BANT01000030">
    <property type="protein sequence ID" value="GAC58093.1"/>
    <property type="molecule type" value="Genomic_DNA"/>
</dbReference>
<name>L7LDI1_9ACTN</name>
<keyword evidence="1" id="KW-1133">Transmembrane helix</keyword>
<dbReference type="RefSeq" id="WP_005941540.1">
    <property type="nucleotide sequence ID" value="NZ_ATVK01000054.1"/>
</dbReference>
<keyword evidence="1" id="KW-0812">Transmembrane</keyword>
<dbReference type="InterPro" id="IPR005693">
    <property type="entry name" value="Mce"/>
</dbReference>
<keyword evidence="5" id="KW-1185">Reference proteome</keyword>
<dbReference type="PANTHER" id="PTHR33371:SF17">
    <property type="entry name" value="MCE-FAMILY PROTEIN MCE1B"/>
    <property type="match status" value="1"/>
</dbReference>
<evidence type="ECO:0000313" key="4">
    <source>
        <dbReference type="EMBL" id="GAC58093.1"/>
    </source>
</evidence>
<dbReference type="eggNOG" id="COG1463">
    <property type="taxonomic scope" value="Bacteria"/>
</dbReference>
<dbReference type="InterPro" id="IPR024516">
    <property type="entry name" value="Mce_C"/>
</dbReference>
<dbReference type="InterPro" id="IPR052336">
    <property type="entry name" value="MlaD_Phospholipid_Transporter"/>
</dbReference>
<dbReference type="GO" id="GO:0005576">
    <property type="term" value="C:extracellular region"/>
    <property type="evidence" value="ECO:0007669"/>
    <property type="project" value="TreeGrafter"/>
</dbReference>
<dbReference type="PANTHER" id="PTHR33371">
    <property type="entry name" value="INTERMEMBRANE PHOSPHOLIPID TRANSPORT SYSTEM BINDING PROTEIN MLAD-RELATED"/>
    <property type="match status" value="1"/>
</dbReference>
<dbReference type="PROSITE" id="PS51257">
    <property type="entry name" value="PROKAR_LIPOPROTEIN"/>
    <property type="match status" value="1"/>
</dbReference>
<reference evidence="4 5" key="1">
    <citation type="submission" date="2012-12" db="EMBL/GenBank/DDBJ databases">
        <title>Whole genome shotgun sequence of Gordonia hirsuta NBRC 16056.</title>
        <authorList>
            <person name="Isaki-Nakamura S."/>
            <person name="Hosoyama A."/>
            <person name="Tsuchikane K."/>
            <person name="Katsumata H."/>
            <person name="Baba S."/>
            <person name="Yamazaki S."/>
            <person name="Fujita N."/>
        </authorList>
    </citation>
    <scope>NUCLEOTIDE SEQUENCE [LARGE SCALE GENOMIC DNA]</scope>
    <source>
        <strain evidence="4 5">NBRC 16056</strain>
    </source>
</reference>
<evidence type="ECO:0000259" key="2">
    <source>
        <dbReference type="Pfam" id="PF02470"/>
    </source>
</evidence>
<sequence length="337" mass="36398">MKTAGTRAAALKVLVFSGIVVACMVLIVNSIRTPVPGVKNEFTAMVSDVSGLYEGNDVRMSGVQVGKVESIELAGAVARVRFSVQEDHSIYDNTKIAVRYQNLVGQRYLELIRAERDGPVLPAGTTISEQNTIPSFDVSQLFNGFAPLFDTIEPDALNRFGQNMLNVIQGDGSGFGGLLDDVRKLASMANDRQKLVLVILRNLDNVSKSIVGKSQQIGDFVRELDFIAGDLDTRADQIHSSAVTANKVVKRGADLLDQLQAAYDDTYGPLHDFLFRLTPLAKEIQTALRLLPSLITGMNNGIKGTTTPVNYTCSKGRSGLPGIGSVVLANQRLVVCK</sequence>
<organism evidence="4 5">
    <name type="scientific">Gordonia hirsuta DSM 44140 = NBRC 16056</name>
    <dbReference type="NCBI Taxonomy" id="1121927"/>
    <lineage>
        <taxon>Bacteria</taxon>
        <taxon>Bacillati</taxon>
        <taxon>Actinomycetota</taxon>
        <taxon>Actinomycetes</taxon>
        <taxon>Mycobacteriales</taxon>
        <taxon>Gordoniaceae</taxon>
        <taxon>Gordonia</taxon>
    </lineage>
</organism>
<accession>L7LDI1</accession>
<protein>
    <submittedName>
        <fullName evidence="4">Mce family protein</fullName>
    </submittedName>
</protein>
<evidence type="ECO:0000313" key="5">
    <source>
        <dbReference type="Proteomes" id="UP000053405"/>
    </source>
</evidence>
<comment type="caution">
    <text evidence="4">The sequence shown here is derived from an EMBL/GenBank/DDBJ whole genome shotgun (WGS) entry which is preliminary data.</text>
</comment>
<feature type="domain" description="Mce/MlaD" evidence="2">
    <location>
        <begin position="40"/>
        <end position="112"/>
    </location>
</feature>
<dbReference type="NCBIfam" id="TIGR00996">
    <property type="entry name" value="Mtu_fam_mce"/>
    <property type="match status" value="1"/>
</dbReference>
<feature type="transmembrane region" description="Helical" evidence="1">
    <location>
        <begin position="9"/>
        <end position="28"/>
    </location>
</feature>
<dbReference type="InterPro" id="IPR003399">
    <property type="entry name" value="Mce/MlaD"/>
</dbReference>
<feature type="domain" description="Mammalian cell entry C-terminal" evidence="3">
    <location>
        <begin position="120"/>
        <end position="260"/>
    </location>
</feature>
<dbReference type="Proteomes" id="UP000053405">
    <property type="component" value="Unassembled WGS sequence"/>
</dbReference>
<dbReference type="STRING" id="1121927.GOHSU_30_00170"/>
<evidence type="ECO:0000256" key="1">
    <source>
        <dbReference type="SAM" id="Phobius"/>
    </source>
</evidence>
<dbReference type="Pfam" id="PF02470">
    <property type="entry name" value="MlaD"/>
    <property type="match status" value="1"/>
</dbReference>
<dbReference type="AlphaFoldDB" id="L7LDI1"/>
<evidence type="ECO:0000259" key="3">
    <source>
        <dbReference type="Pfam" id="PF11887"/>
    </source>
</evidence>
<dbReference type="GO" id="GO:0051701">
    <property type="term" value="P:biological process involved in interaction with host"/>
    <property type="evidence" value="ECO:0007669"/>
    <property type="project" value="TreeGrafter"/>
</dbReference>
<keyword evidence="1" id="KW-0472">Membrane</keyword>
<gene>
    <name evidence="4" type="primary">mceB</name>
    <name evidence="4" type="ORF">GOHSU_30_00170</name>
</gene>